<protein>
    <submittedName>
        <fullName evidence="2">Uncharacterized protein</fullName>
    </submittedName>
</protein>
<feature type="transmembrane region" description="Helical" evidence="1">
    <location>
        <begin position="12"/>
        <end position="36"/>
    </location>
</feature>
<keyword evidence="1" id="KW-1133">Transmembrane helix</keyword>
<evidence type="ECO:0000313" key="2">
    <source>
        <dbReference type="EMBL" id="SKB03653.1"/>
    </source>
</evidence>
<dbReference type="AlphaFoldDB" id="A0A1T4YPN1"/>
<keyword evidence="3" id="KW-1185">Reference proteome</keyword>
<accession>A0A1T4YPN1</accession>
<feature type="transmembrane region" description="Helical" evidence="1">
    <location>
        <begin position="42"/>
        <end position="59"/>
    </location>
</feature>
<dbReference type="STRING" id="1736691.SAMN06295964_0305"/>
<name>A0A1T4YPN1_9ACTN</name>
<reference evidence="3" key="1">
    <citation type="submission" date="2017-02" db="EMBL/GenBank/DDBJ databases">
        <authorList>
            <person name="Varghese N."/>
            <person name="Submissions S."/>
        </authorList>
    </citation>
    <scope>NUCLEOTIDE SEQUENCE [LARGE SCALE GENOMIC DNA]</scope>
    <source>
        <strain evidence="3">9H-4</strain>
    </source>
</reference>
<dbReference type="EMBL" id="LT796768">
    <property type="protein sequence ID" value="SKB03653.1"/>
    <property type="molecule type" value="Genomic_DNA"/>
</dbReference>
<evidence type="ECO:0000313" key="3">
    <source>
        <dbReference type="Proteomes" id="UP000191040"/>
    </source>
</evidence>
<keyword evidence="1" id="KW-0812">Transmembrane</keyword>
<organism evidence="2 3">
    <name type="scientific">Aeromicrobium choanae</name>
    <dbReference type="NCBI Taxonomy" id="1736691"/>
    <lineage>
        <taxon>Bacteria</taxon>
        <taxon>Bacillati</taxon>
        <taxon>Actinomycetota</taxon>
        <taxon>Actinomycetes</taxon>
        <taxon>Propionibacteriales</taxon>
        <taxon>Nocardioidaceae</taxon>
        <taxon>Aeromicrobium</taxon>
    </lineage>
</organism>
<dbReference type="RefSeq" id="WP_078698510.1">
    <property type="nucleotide sequence ID" value="NZ_LT796768.1"/>
</dbReference>
<dbReference type="Proteomes" id="UP000191040">
    <property type="component" value="Chromosome I"/>
</dbReference>
<evidence type="ECO:0000256" key="1">
    <source>
        <dbReference type="SAM" id="Phobius"/>
    </source>
</evidence>
<gene>
    <name evidence="2" type="ORF">SAMN06295964_0305</name>
</gene>
<proteinExistence type="predicted"/>
<sequence length="77" mass="8090">MTSKFAAVKQAGSVVLGLALGTTSLIVITAGIVSFIRDPGEAMLPACLAVAAFAVISWFRRQQERRDPGAASLRVDD</sequence>
<keyword evidence="1" id="KW-0472">Membrane</keyword>